<keyword evidence="1" id="KW-1133">Transmembrane helix</keyword>
<feature type="transmembrane region" description="Helical" evidence="1">
    <location>
        <begin position="85"/>
        <end position="108"/>
    </location>
</feature>
<reference evidence="2" key="1">
    <citation type="submission" date="2018-05" db="EMBL/GenBank/DDBJ databases">
        <authorList>
            <person name="Lanie J.A."/>
            <person name="Ng W.-L."/>
            <person name="Kazmierczak K.M."/>
            <person name="Andrzejewski T.M."/>
            <person name="Davidsen T.M."/>
            <person name="Wayne K.J."/>
            <person name="Tettelin H."/>
            <person name="Glass J.I."/>
            <person name="Rusch D."/>
            <person name="Podicherti R."/>
            <person name="Tsui H.-C.T."/>
            <person name="Winkler M.E."/>
        </authorList>
    </citation>
    <scope>NUCLEOTIDE SEQUENCE</scope>
</reference>
<evidence type="ECO:0008006" key="3">
    <source>
        <dbReference type="Google" id="ProtNLM"/>
    </source>
</evidence>
<keyword evidence="1" id="KW-0812">Transmembrane</keyword>
<proteinExistence type="predicted"/>
<evidence type="ECO:0000256" key="1">
    <source>
        <dbReference type="SAM" id="Phobius"/>
    </source>
</evidence>
<gene>
    <name evidence="2" type="ORF">METZ01_LOCUS461216</name>
</gene>
<dbReference type="InterPro" id="IPR046513">
    <property type="entry name" value="DUF6691"/>
</dbReference>
<keyword evidence="1" id="KW-0472">Membrane</keyword>
<accession>A0A383AKS5</accession>
<dbReference type="AlphaFoldDB" id="A0A383AKS5"/>
<evidence type="ECO:0000313" key="2">
    <source>
        <dbReference type="EMBL" id="SVE08362.1"/>
    </source>
</evidence>
<sequence length="114" mass="12452">MTNPDKVIGFLDIFYSWDPSLGFVMAGAIIITSPILYFLTKNNSIILAEKISLPTKKNIDKPLIIGSLVFGIGWGMAGLCPGPSISSLAFLNFSSFAFVFSMFFGLFIGKFIKL</sequence>
<dbReference type="Pfam" id="PF20398">
    <property type="entry name" value="DUF6691"/>
    <property type="match status" value="1"/>
</dbReference>
<feature type="transmembrane region" description="Helical" evidence="1">
    <location>
        <begin position="61"/>
        <end position="79"/>
    </location>
</feature>
<protein>
    <recommendedName>
        <fullName evidence="3">Sulphur transport domain-containing protein</fullName>
    </recommendedName>
</protein>
<feature type="transmembrane region" description="Helical" evidence="1">
    <location>
        <begin position="20"/>
        <end position="40"/>
    </location>
</feature>
<name>A0A383AKS5_9ZZZZ</name>
<organism evidence="2">
    <name type="scientific">marine metagenome</name>
    <dbReference type="NCBI Taxonomy" id="408172"/>
    <lineage>
        <taxon>unclassified sequences</taxon>
        <taxon>metagenomes</taxon>
        <taxon>ecological metagenomes</taxon>
    </lineage>
</organism>
<dbReference type="EMBL" id="UINC01192973">
    <property type="protein sequence ID" value="SVE08362.1"/>
    <property type="molecule type" value="Genomic_DNA"/>
</dbReference>